<organism evidence="1 2">
    <name type="scientific">Maridesulfovibrio hydrothermalis AM13 = DSM 14728</name>
    <dbReference type="NCBI Taxonomy" id="1121451"/>
    <lineage>
        <taxon>Bacteria</taxon>
        <taxon>Pseudomonadati</taxon>
        <taxon>Thermodesulfobacteriota</taxon>
        <taxon>Desulfovibrionia</taxon>
        <taxon>Desulfovibrionales</taxon>
        <taxon>Desulfovibrionaceae</taxon>
        <taxon>Maridesulfovibrio</taxon>
    </lineage>
</organism>
<name>L0R918_9BACT</name>
<gene>
    <name evidence="1" type="ORF">DESAM_20430</name>
</gene>
<reference evidence="1 2" key="1">
    <citation type="submission" date="2012-10" db="EMBL/GenBank/DDBJ databases">
        <authorList>
            <person name="Genoscope - CEA"/>
        </authorList>
    </citation>
    <scope>NUCLEOTIDE SEQUENCE [LARGE SCALE GENOMIC DNA]</scope>
    <source>
        <strain evidence="2">AM13 / DSM 14728</strain>
    </source>
</reference>
<dbReference type="AlphaFoldDB" id="L0R918"/>
<evidence type="ECO:0000313" key="2">
    <source>
        <dbReference type="Proteomes" id="UP000010808"/>
    </source>
</evidence>
<proteinExistence type="predicted"/>
<protein>
    <submittedName>
        <fullName evidence="1">Uncharacterized protein</fullName>
    </submittedName>
</protein>
<keyword evidence="2" id="KW-1185">Reference proteome</keyword>
<dbReference type="EMBL" id="FO203522">
    <property type="protein sequence ID" value="CCO22717.1"/>
    <property type="molecule type" value="Genomic_DNA"/>
</dbReference>
<dbReference type="KEGG" id="dhy:DESAM_20430"/>
<evidence type="ECO:0000313" key="1">
    <source>
        <dbReference type="EMBL" id="CCO22717.1"/>
    </source>
</evidence>
<sequence>MIHCETLLKKQHTVFIVHSNLELFLLKIILSRHSIMPEFALKGAGLFVQKQTGSKTCIGVYSLTYPVSLDI</sequence>
<dbReference type="HOGENOM" id="CLU_2733444_0_0_7"/>
<accession>L0R918</accession>
<dbReference type="Proteomes" id="UP000010808">
    <property type="component" value="Chromosome"/>
</dbReference>